<feature type="active site" evidence="3">
    <location>
        <position position="49"/>
    </location>
</feature>
<dbReference type="GO" id="GO:0016853">
    <property type="term" value="F:isomerase activity"/>
    <property type="evidence" value="ECO:0007669"/>
    <property type="project" value="UniProtKB-KW"/>
</dbReference>
<dbReference type="OrthoDB" id="75169at2759"/>
<proteinExistence type="inferred from homology"/>
<evidence type="ECO:0000313" key="4">
    <source>
        <dbReference type="Proteomes" id="UP000504621"/>
    </source>
</evidence>
<evidence type="ECO:0000256" key="1">
    <source>
        <dbReference type="ARBA" id="ARBA00008270"/>
    </source>
</evidence>
<reference evidence="5" key="1">
    <citation type="submission" date="2025-08" db="UniProtKB">
        <authorList>
            <consortium name="RefSeq"/>
        </authorList>
    </citation>
    <scope>IDENTIFICATION</scope>
    <source>
        <tissue evidence="5">Leaf</tissue>
    </source>
</reference>
<dbReference type="GeneID" id="110413994"/>
<organism evidence="4 5">
    <name type="scientific">Herrania umbratica</name>
    <dbReference type="NCBI Taxonomy" id="108875"/>
    <lineage>
        <taxon>Eukaryota</taxon>
        <taxon>Viridiplantae</taxon>
        <taxon>Streptophyta</taxon>
        <taxon>Embryophyta</taxon>
        <taxon>Tracheophyta</taxon>
        <taxon>Spermatophyta</taxon>
        <taxon>Magnoliopsida</taxon>
        <taxon>eudicotyledons</taxon>
        <taxon>Gunneridae</taxon>
        <taxon>Pentapetalae</taxon>
        <taxon>rosids</taxon>
        <taxon>malvids</taxon>
        <taxon>Malvales</taxon>
        <taxon>Malvaceae</taxon>
        <taxon>Byttnerioideae</taxon>
        <taxon>Herrania</taxon>
    </lineage>
</organism>
<dbReference type="AlphaFoldDB" id="A0A6J1A1E8"/>
<dbReference type="Gene3D" id="3.10.310.10">
    <property type="entry name" value="Diaminopimelate Epimerase, Chain A, domain 1"/>
    <property type="match status" value="2"/>
</dbReference>
<dbReference type="Pfam" id="PF02567">
    <property type="entry name" value="PhzC-PhzF"/>
    <property type="match status" value="1"/>
</dbReference>
<evidence type="ECO:0000256" key="3">
    <source>
        <dbReference type="PIRSR" id="PIRSR016184-1"/>
    </source>
</evidence>
<dbReference type="NCBIfam" id="TIGR00654">
    <property type="entry name" value="PhzF_family"/>
    <property type="match status" value="1"/>
</dbReference>
<comment type="similarity">
    <text evidence="1">Belongs to the PhzF family.</text>
</comment>
<dbReference type="PIRSF" id="PIRSF016184">
    <property type="entry name" value="PhzC_PhzF"/>
    <property type="match status" value="1"/>
</dbReference>
<accession>A0A6J1A1E8</accession>
<gene>
    <name evidence="5" type="primary">LOC110413994</name>
</gene>
<protein>
    <submittedName>
        <fullName evidence="5">Uncharacterized protein LOC110413994 isoform X1</fullName>
    </submittedName>
</protein>
<keyword evidence="2" id="KW-0413">Isomerase</keyword>
<evidence type="ECO:0000256" key="2">
    <source>
        <dbReference type="ARBA" id="ARBA00023235"/>
    </source>
</evidence>
<sequence>MARTSVKYYVVDAFTESAFKGNPAAVCLLEEDRDEQWLQAVAAEFNLSETCYLTRISDSSTHTPRFRLRWFTPVSELKTFWQVKLCGHATLASAYTLFTTGLVNSNIIEFDTLSGILTAKKGPAVKAPTDVPQIQYGEEHQHCFSVELDFPTVPSTEFNSTEVSAISKALNGAAIIDIKRTTPFDDLLVVLSSAKSVIELQPQIDDIRRCTGEGIIVSGAAPPESGFDFASRCFFPKYGINEDPVTGSAHCALAPYWSQKLGKCDFIAYQASARSGILSLHLDENNQRVLLRGKAVTVMEGTLMV</sequence>
<dbReference type="RefSeq" id="XP_021280720.1">
    <property type="nucleotide sequence ID" value="XM_021425045.1"/>
</dbReference>
<name>A0A6J1A1E8_9ROSI</name>
<evidence type="ECO:0000313" key="5">
    <source>
        <dbReference type="RefSeq" id="XP_021280720.1"/>
    </source>
</evidence>
<dbReference type="SUPFAM" id="SSF54506">
    <property type="entry name" value="Diaminopimelate epimerase-like"/>
    <property type="match status" value="1"/>
</dbReference>
<dbReference type="InterPro" id="IPR003719">
    <property type="entry name" value="Phenazine_PhzF-like"/>
</dbReference>
<keyword evidence="4" id="KW-1185">Reference proteome</keyword>
<dbReference type="PANTHER" id="PTHR13774">
    <property type="entry name" value="PHENAZINE BIOSYNTHESIS PROTEIN"/>
    <property type="match status" value="1"/>
</dbReference>
<dbReference type="PANTHER" id="PTHR13774:SF17">
    <property type="entry name" value="PHENAZINE BIOSYNTHESIS-LIKE DOMAIN-CONTAINING PROTEIN"/>
    <property type="match status" value="1"/>
</dbReference>
<dbReference type="GO" id="GO:0005737">
    <property type="term" value="C:cytoplasm"/>
    <property type="evidence" value="ECO:0007669"/>
    <property type="project" value="TreeGrafter"/>
</dbReference>
<dbReference type="Proteomes" id="UP000504621">
    <property type="component" value="Unplaced"/>
</dbReference>